<proteinExistence type="predicted"/>
<dbReference type="CDD" id="cd00085">
    <property type="entry name" value="HNHc"/>
    <property type="match status" value="1"/>
</dbReference>
<feature type="region of interest" description="Disordered" evidence="1">
    <location>
        <begin position="366"/>
        <end position="394"/>
    </location>
</feature>
<name>A0A0S2LP86_CHLAP</name>
<gene>
    <name evidence="2" type="primary">orf394</name>
</gene>
<accession>A0A0S2LP86</accession>
<reference evidence="2" key="1">
    <citation type="journal article" date="2015" name="BMC Evol. Biol.">
        <title>Chloroplast phylogenomic analysis of chlorophyte green algae identifies a novel lineage sister to the Sphaeropleales (Chlorophyceae).</title>
        <authorList>
            <person name="Lemieux C."/>
            <person name="Vincent A.T."/>
            <person name="Labarre A."/>
            <person name="Otis C."/>
            <person name="Turmel M."/>
        </authorList>
    </citation>
    <scope>NUCLEOTIDE SEQUENCE</scope>
</reference>
<keyword evidence="2" id="KW-0378">Hydrolase</keyword>
<keyword evidence="2" id="KW-0255">Endonuclease</keyword>
<dbReference type="EMBL" id="KT625417">
    <property type="protein sequence ID" value="ALO63254.1"/>
    <property type="molecule type" value="Genomic_DNA"/>
</dbReference>
<evidence type="ECO:0000256" key="1">
    <source>
        <dbReference type="SAM" id="MobiDB-lite"/>
    </source>
</evidence>
<evidence type="ECO:0000313" key="2">
    <source>
        <dbReference type="EMBL" id="ALO63248.1"/>
    </source>
</evidence>
<dbReference type="InterPro" id="IPR003615">
    <property type="entry name" value="HNH_nuc"/>
</dbReference>
<keyword evidence="2" id="KW-0540">Nuclease</keyword>
<dbReference type="GO" id="GO:0004519">
    <property type="term" value="F:endonuclease activity"/>
    <property type="evidence" value="ECO:0007669"/>
    <property type="project" value="UniProtKB-KW"/>
</dbReference>
<dbReference type="AlphaFoldDB" id="A0A0S2LP86"/>
<keyword evidence="2" id="KW-0934">Plastid</keyword>
<sequence length="394" mass="43879">MTKQLTIENFKELANSRNHTLISSTNPNNPRSGSLTIRCNTCNNEFTTTAHSYKNARQTGCPTCKALKARQQPPRNTVLTPEQLAFNAERRAQLRFERSLKAKQYENISSTSELKQYLSSMNDEYSIFMLQKLEEAGGAKANSSFSDVSVDEVTGSLNAPGEQEYQKHHIIPRHAGGPDSKWNLIKLTREDHIKAHAIRYSTYGEFGDYNFLKTAQNDLPLNDELENIRRQNAKRADQTRLKHGLGIYADGVSSKGGRASAATPSVQRDLSHGARMQPPVYNALYFGSKWFHKQTSTHVEFKPRQVVMMSQLKDCLAEALPKGNPNREQLENTPNAVNVTSGLSKVLKKERKSAYGWVVTWVGEPPTSGATDGTIPGVTPDTGYDSADSEEILD</sequence>
<geneLocation type="chloroplast" evidence="2"/>
<organism evidence="2">
    <name type="scientific">Chlamydomonas applanata</name>
    <name type="common">Chlamydomonas humicola</name>
    <dbReference type="NCBI Taxonomy" id="35704"/>
    <lineage>
        <taxon>Eukaryota</taxon>
        <taxon>Viridiplantae</taxon>
        <taxon>Chlorophyta</taxon>
        <taxon>core chlorophytes</taxon>
        <taxon>Chlorophyceae</taxon>
        <taxon>CS clade</taxon>
        <taxon>Chlamydomonadales</taxon>
        <taxon>Chlamydomonadaceae</taxon>
        <taxon>Chlamydomonas</taxon>
    </lineage>
</organism>
<dbReference type="EMBL" id="KT625417">
    <property type="protein sequence ID" value="ALO63248.1"/>
    <property type="molecule type" value="Genomic_DNA"/>
</dbReference>
<protein>
    <submittedName>
        <fullName evidence="2">Putative HNH homing endonuclease</fullName>
    </submittedName>
</protein>
<keyword evidence="2" id="KW-0150">Chloroplast</keyword>